<keyword evidence="2" id="KW-1185">Reference proteome</keyword>
<dbReference type="Proteomes" id="UP000789702">
    <property type="component" value="Unassembled WGS sequence"/>
</dbReference>
<evidence type="ECO:0000313" key="2">
    <source>
        <dbReference type="Proteomes" id="UP000789702"/>
    </source>
</evidence>
<proteinExistence type="predicted"/>
<accession>A0ACA9JZF3</accession>
<name>A0ACA9JZF3_9GLOM</name>
<organism evidence="1 2">
    <name type="scientific">Dentiscutata heterogama</name>
    <dbReference type="NCBI Taxonomy" id="1316150"/>
    <lineage>
        <taxon>Eukaryota</taxon>
        <taxon>Fungi</taxon>
        <taxon>Fungi incertae sedis</taxon>
        <taxon>Mucoromycota</taxon>
        <taxon>Glomeromycotina</taxon>
        <taxon>Glomeromycetes</taxon>
        <taxon>Diversisporales</taxon>
        <taxon>Gigasporaceae</taxon>
        <taxon>Dentiscutata</taxon>
    </lineage>
</organism>
<protein>
    <submittedName>
        <fullName evidence="1">5690_t:CDS:1</fullName>
    </submittedName>
</protein>
<reference evidence="1" key="1">
    <citation type="submission" date="2021-06" db="EMBL/GenBank/DDBJ databases">
        <authorList>
            <person name="Kallberg Y."/>
            <person name="Tangrot J."/>
            <person name="Rosling A."/>
        </authorList>
    </citation>
    <scope>NUCLEOTIDE SEQUENCE</scope>
    <source>
        <strain evidence="1">IL203A</strain>
    </source>
</reference>
<comment type="caution">
    <text evidence="1">The sequence shown here is derived from an EMBL/GenBank/DDBJ whole genome shotgun (WGS) entry which is preliminary data.</text>
</comment>
<dbReference type="EMBL" id="CAJVPU010000195">
    <property type="protein sequence ID" value="CAG8443368.1"/>
    <property type="molecule type" value="Genomic_DNA"/>
</dbReference>
<evidence type="ECO:0000313" key="1">
    <source>
        <dbReference type="EMBL" id="CAG8443368.1"/>
    </source>
</evidence>
<sequence>MRKAFEEGGSLYKHCDLGLCDRNRIGRADDRQLAAEGELKFDKEECERGVNEKQEDTNRKVIANKKGNEGAYGVKNKNVKNIFIYDNETAHNVKSNLASSVNLINIDYVKKKGLIWRRFNNISTIVSTSDDEIIGCVPGVEVDIDSIKVVQKFHVKRGFCCNVILGMPWKATFMISDKSIDEYMNKGSIIKNDDQRKNEFVDVRCIKGKLTENDGAGEEKEKVVMEKTIMLTNESGKDYHEGKIENEKDEQKAFVQCQSLGKMNCDNETRDHKCDDKNKRCIGLGGASMSHPSTI</sequence>
<gene>
    <name evidence="1" type="ORF">DHETER_LOCUS409</name>
</gene>